<comment type="similarity">
    <text evidence="1">Belongs to the 'phage' integrase family.</text>
</comment>
<dbReference type="InterPro" id="IPR011010">
    <property type="entry name" value="DNA_brk_join_enz"/>
</dbReference>
<dbReference type="GO" id="GO:0015074">
    <property type="term" value="P:DNA integration"/>
    <property type="evidence" value="ECO:0007669"/>
    <property type="project" value="UniProtKB-KW"/>
</dbReference>
<dbReference type="Proteomes" id="UP001208888">
    <property type="component" value="Unassembled WGS sequence"/>
</dbReference>
<protein>
    <submittedName>
        <fullName evidence="8">Tyrosine recombinase XerD</fullName>
    </submittedName>
</protein>
<gene>
    <name evidence="8" type="ORF">NB703_001180</name>
</gene>
<reference evidence="8" key="1">
    <citation type="submission" date="2022-06" db="EMBL/GenBank/DDBJ databases">
        <title>Dynamics of rice microbiomes reveals core vertical transmitted seed endophytes.</title>
        <authorList>
            <person name="Liao K."/>
            <person name="Zhang X."/>
        </authorList>
    </citation>
    <scope>NUCLEOTIDE SEQUENCE</scope>
    <source>
        <strain evidence="8">JT1-17</strain>
    </source>
</reference>
<dbReference type="InterPro" id="IPR013762">
    <property type="entry name" value="Integrase-like_cat_sf"/>
</dbReference>
<name>A0AAJ1CX07_PANAN</name>
<dbReference type="InterPro" id="IPR050090">
    <property type="entry name" value="Tyrosine_recombinase_XerCD"/>
</dbReference>
<evidence type="ECO:0000256" key="1">
    <source>
        <dbReference type="ARBA" id="ARBA00008857"/>
    </source>
</evidence>
<dbReference type="NCBIfam" id="NF007370">
    <property type="entry name" value="PRK09870.1"/>
    <property type="match status" value="1"/>
</dbReference>
<proteinExistence type="inferred from homology"/>
<accession>A0AAJ1CX07</accession>
<evidence type="ECO:0000256" key="6">
    <source>
        <dbReference type="ARBA" id="ARBA00023172"/>
    </source>
</evidence>
<sequence length="188" mass="21836">MKSMGMKRRKYLTVSEVERLIAAVDHSKNSERNKCMLLMCFIHGLRVSELSQLKLRDIEISNKIIYVSRLKNGFSVQHPLQQRELLALEAWMQKRSGYLGSDSEYLFLSRHGKKLSRQQLYRIFRMTGEMANINIDVHPHMLRHACGYALADKGCDTRLIQDYLGHRNIQNTVIYTASNAARFKSVVF</sequence>
<dbReference type="SUPFAM" id="SSF56349">
    <property type="entry name" value="DNA breaking-rejoining enzymes"/>
    <property type="match status" value="1"/>
</dbReference>
<feature type="domain" description="Tyr recombinase" evidence="7">
    <location>
        <begin position="7"/>
        <end position="188"/>
    </location>
</feature>
<dbReference type="PANTHER" id="PTHR30349">
    <property type="entry name" value="PHAGE INTEGRASE-RELATED"/>
    <property type="match status" value="1"/>
</dbReference>
<comment type="caution">
    <text evidence="8">The sequence shown here is derived from an EMBL/GenBank/DDBJ whole genome shotgun (WGS) entry which is preliminary data.</text>
</comment>
<evidence type="ECO:0000313" key="8">
    <source>
        <dbReference type="EMBL" id="MCW0343087.1"/>
    </source>
</evidence>
<dbReference type="PROSITE" id="PS51898">
    <property type="entry name" value="TYR_RECOMBINASE"/>
    <property type="match status" value="1"/>
</dbReference>
<evidence type="ECO:0000256" key="2">
    <source>
        <dbReference type="ARBA" id="ARBA00022558"/>
    </source>
</evidence>
<keyword evidence="6" id="KW-0233">DNA recombination</keyword>
<dbReference type="AlphaFoldDB" id="A0AAJ1CX07"/>
<evidence type="ECO:0000259" key="7">
    <source>
        <dbReference type="PROSITE" id="PS51898"/>
    </source>
</evidence>
<dbReference type="GO" id="GO:0003677">
    <property type="term" value="F:DNA binding"/>
    <property type="evidence" value="ECO:0007669"/>
    <property type="project" value="InterPro"/>
</dbReference>
<dbReference type="Pfam" id="PF00589">
    <property type="entry name" value="Phage_integrase"/>
    <property type="match status" value="1"/>
</dbReference>
<dbReference type="PANTHER" id="PTHR30349:SF62">
    <property type="entry name" value="TYPE 1 FIMBRIAE REGULATORY PROTEIN FIMB-RELATED"/>
    <property type="match status" value="1"/>
</dbReference>
<evidence type="ECO:0000256" key="5">
    <source>
        <dbReference type="ARBA" id="ARBA00023163"/>
    </source>
</evidence>
<keyword evidence="3" id="KW-0229">DNA integration</keyword>
<dbReference type="EMBL" id="JANFVX010000003">
    <property type="protein sequence ID" value="MCW0343087.1"/>
    <property type="molecule type" value="Genomic_DNA"/>
</dbReference>
<organism evidence="8 9">
    <name type="scientific">Pantoea ananas</name>
    <name type="common">Erwinia uredovora</name>
    <dbReference type="NCBI Taxonomy" id="553"/>
    <lineage>
        <taxon>Bacteria</taxon>
        <taxon>Pseudomonadati</taxon>
        <taxon>Pseudomonadota</taxon>
        <taxon>Gammaproteobacteria</taxon>
        <taxon>Enterobacterales</taxon>
        <taxon>Erwiniaceae</taxon>
        <taxon>Pantoea</taxon>
    </lineage>
</organism>
<dbReference type="InterPro" id="IPR002104">
    <property type="entry name" value="Integrase_catalytic"/>
</dbReference>
<evidence type="ECO:0000256" key="3">
    <source>
        <dbReference type="ARBA" id="ARBA00022908"/>
    </source>
</evidence>
<dbReference type="GO" id="GO:0006310">
    <property type="term" value="P:DNA recombination"/>
    <property type="evidence" value="ECO:0007669"/>
    <property type="project" value="UniProtKB-KW"/>
</dbReference>
<keyword evidence="5" id="KW-0804">Transcription</keyword>
<dbReference type="Gene3D" id="1.10.443.10">
    <property type="entry name" value="Intergrase catalytic core"/>
    <property type="match status" value="1"/>
</dbReference>
<keyword evidence="4" id="KW-0805">Transcription regulation</keyword>
<evidence type="ECO:0000313" key="9">
    <source>
        <dbReference type="Proteomes" id="UP001208888"/>
    </source>
</evidence>
<evidence type="ECO:0000256" key="4">
    <source>
        <dbReference type="ARBA" id="ARBA00023015"/>
    </source>
</evidence>
<keyword evidence="2" id="KW-1029">Fimbrium biogenesis</keyword>